<protein>
    <recommendedName>
        <fullName evidence="17">Calcium uniporter protein C-terminal domain-containing protein</fullName>
    </recommendedName>
</protein>
<feature type="transmembrane region" description="Helical" evidence="16">
    <location>
        <begin position="160"/>
        <end position="177"/>
    </location>
</feature>
<comment type="similarity">
    <text evidence="2">Belongs to the MCU (TC 1.A.77) family.</text>
</comment>
<dbReference type="PANTHER" id="PTHR13462">
    <property type="entry name" value="CALCIUM UNIPORTER PROTEIN, MITOCHONDRIAL"/>
    <property type="match status" value="1"/>
</dbReference>
<evidence type="ECO:0000256" key="8">
    <source>
        <dbReference type="ARBA" id="ARBA00022837"/>
    </source>
</evidence>
<dbReference type="EMBL" id="HBIE01012132">
    <property type="protein sequence ID" value="CAE0308757.1"/>
    <property type="molecule type" value="Transcribed_RNA"/>
</dbReference>
<keyword evidence="9 16" id="KW-1133">Transmembrane helix</keyword>
<evidence type="ECO:0000313" key="18">
    <source>
        <dbReference type="EMBL" id="CAE0308757.1"/>
    </source>
</evidence>
<keyword evidence="4" id="KW-0109">Calcium transport</keyword>
<keyword evidence="12 16" id="KW-0472">Membrane</keyword>
<keyword evidence="11" id="KW-0496">Mitochondrion</keyword>
<dbReference type="GO" id="GO:0036444">
    <property type="term" value="P:calcium import into the mitochondrion"/>
    <property type="evidence" value="ECO:0007669"/>
    <property type="project" value="TreeGrafter"/>
</dbReference>
<keyword evidence="13" id="KW-0407">Ion channel</keyword>
<keyword evidence="10" id="KW-0406">Ion transport</keyword>
<evidence type="ECO:0000256" key="6">
    <source>
        <dbReference type="ARBA" id="ARBA00022692"/>
    </source>
</evidence>
<dbReference type="InterPro" id="IPR006769">
    <property type="entry name" value="MCU_C"/>
</dbReference>
<dbReference type="InterPro" id="IPR039055">
    <property type="entry name" value="MCU_fam"/>
</dbReference>
<feature type="coiled-coil region" evidence="15">
    <location>
        <begin position="87"/>
        <end position="121"/>
    </location>
</feature>
<evidence type="ECO:0000256" key="14">
    <source>
        <dbReference type="ARBA" id="ARBA00036634"/>
    </source>
</evidence>
<feature type="domain" description="Calcium uniporter protein C-terminal" evidence="17">
    <location>
        <begin position="74"/>
        <end position="212"/>
    </location>
</feature>
<dbReference type="GO" id="GO:1990246">
    <property type="term" value="C:uniplex complex"/>
    <property type="evidence" value="ECO:0007669"/>
    <property type="project" value="TreeGrafter"/>
</dbReference>
<dbReference type="GO" id="GO:0005262">
    <property type="term" value="F:calcium channel activity"/>
    <property type="evidence" value="ECO:0007669"/>
    <property type="project" value="UniProtKB-KW"/>
</dbReference>
<evidence type="ECO:0000256" key="9">
    <source>
        <dbReference type="ARBA" id="ARBA00022989"/>
    </source>
</evidence>
<keyword evidence="5" id="KW-0107">Calcium channel</keyword>
<evidence type="ECO:0000256" key="1">
    <source>
        <dbReference type="ARBA" id="ARBA00004448"/>
    </source>
</evidence>
<evidence type="ECO:0000259" key="17">
    <source>
        <dbReference type="Pfam" id="PF04678"/>
    </source>
</evidence>
<feature type="transmembrane region" description="Helical" evidence="16">
    <location>
        <begin position="130"/>
        <end position="154"/>
    </location>
</feature>
<keyword evidence="7" id="KW-0999">Mitochondrion inner membrane</keyword>
<evidence type="ECO:0000256" key="11">
    <source>
        <dbReference type="ARBA" id="ARBA00023128"/>
    </source>
</evidence>
<comment type="catalytic activity">
    <reaction evidence="14">
        <text>Ca(2+)(in) = Ca(2+)(out)</text>
        <dbReference type="Rhea" id="RHEA:29671"/>
        <dbReference type="ChEBI" id="CHEBI:29108"/>
    </reaction>
</comment>
<keyword evidence="8" id="KW-0106">Calcium</keyword>
<proteinExistence type="inferred from homology"/>
<keyword evidence="15" id="KW-0175">Coiled coil</keyword>
<name>A0A7S3HZF8_9SPIT</name>
<dbReference type="AlphaFoldDB" id="A0A7S3HZF8"/>
<evidence type="ECO:0000256" key="4">
    <source>
        <dbReference type="ARBA" id="ARBA00022568"/>
    </source>
</evidence>
<evidence type="ECO:0000256" key="13">
    <source>
        <dbReference type="ARBA" id="ARBA00023303"/>
    </source>
</evidence>
<comment type="subcellular location">
    <subcellularLocation>
        <location evidence="1">Mitochondrion inner membrane</location>
        <topology evidence="1">Multi-pass membrane protein</topology>
    </subcellularLocation>
</comment>
<evidence type="ECO:0000256" key="15">
    <source>
        <dbReference type="SAM" id="Coils"/>
    </source>
</evidence>
<organism evidence="18">
    <name type="scientific">Favella ehrenbergii</name>
    <dbReference type="NCBI Taxonomy" id="182087"/>
    <lineage>
        <taxon>Eukaryota</taxon>
        <taxon>Sar</taxon>
        <taxon>Alveolata</taxon>
        <taxon>Ciliophora</taxon>
        <taxon>Intramacronucleata</taxon>
        <taxon>Spirotrichea</taxon>
        <taxon>Choreotrichia</taxon>
        <taxon>Tintinnida</taxon>
        <taxon>Xystonellidae</taxon>
        <taxon>Favella</taxon>
    </lineage>
</organism>
<evidence type="ECO:0000256" key="5">
    <source>
        <dbReference type="ARBA" id="ARBA00022673"/>
    </source>
</evidence>
<evidence type="ECO:0000256" key="12">
    <source>
        <dbReference type="ARBA" id="ARBA00023136"/>
    </source>
</evidence>
<dbReference type="Pfam" id="PF04678">
    <property type="entry name" value="MCU"/>
    <property type="match status" value="1"/>
</dbReference>
<accession>A0A7S3HZF8</accession>
<gene>
    <name evidence="18" type="ORF">FEHR0123_LOCUS3668</name>
</gene>
<dbReference type="PANTHER" id="PTHR13462:SF10">
    <property type="entry name" value="CALCIUM UNIPORTER PROTEIN, MITOCHONDRIAL"/>
    <property type="match status" value="1"/>
</dbReference>
<dbReference type="GO" id="GO:0051560">
    <property type="term" value="P:mitochondrial calcium ion homeostasis"/>
    <property type="evidence" value="ECO:0007669"/>
    <property type="project" value="InterPro"/>
</dbReference>
<keyword evidence="3" id="KW-0813">Transport</keyword>
<evidence type="ECO:0000256" key="7">
    <source>
        <dbReference type="ARBA" id="ARBA00022792"/>
    </source>
</evidence>
<evidence type="ECO:0000256" key="3">
    <source>
        <dbReference type="ARBA" id="ARBA00022448"/>
    </source>
</evidence>
<reference evidence="18" key="1">
    <citation type="submission" date="2021-01" db="EMBL/GenBank/DDBJ databases">
        <authorList>
            <person name="Corre E."/>
            <person name="Pelletier E."/>
            <person name="Niang G."/>
            <person name="Scheremetjew M."/>
            <person name="Finn R."/>
            <person name="Kale V."/>
            <person name="Holt S."/>
            <person name="Cochrane G."/>
            <person name="Meng A."/>
            <person name="Brown T."/>
            <person name="Cohen L."/>
        </authorList>
    </citation>
    <scope>NUCLEOTIDE SEQUENCE</scope>
    <source>
        <strain evidence="18">Fehren 1</strain>
    </source>
</reference>
<evidence type="ECO:0000256" key="16">
    <source>
        <dbReference type="SAM" id="Phobius"/>
    </source>
</evidence>
<dbReference type="GO" id="GO:0015292">
    <property type="term" value="F:uniporter activity"/>
    <property type="evidence" value="ECO:0007669"/>
    <property type="project" value="TreeGrafter"/>
</dbReference>
<keyword evidence="6 16" id="KW-0812">Transmembrane</keyword>
<sequence>MRVNNKTYDVYPDLTSIVRDPSAVTKHKKEMAKFDDIENSIPIARQTILRDYYTNLVQALKKEAGTGNKISQAKLDKAIAQSVKTFAQESQNDAARIEATLAMLRAELAEQQSQRAKLVRSAHKSAGMKLGLGFLGCFGQLTGFTLGIYVFYDWNEMEPLTWIAQAFYLMVGSYYYLATRGDWVYTSVYGHMFNRAKDQIMTGAGFDEERLEAMEKYIEDLEFYLQVIYGKELFSQSEEESK</sequence>
<evidence type="ECO:0000256" key="10">
    <source>
        <dbReference type="ARBA" id="ARBA00023065"/>
    </source>
</evidence>
<evidence type="ECO:0000256" key="2">
    <source>
        <dbReference type="ARBA" id="ARBA00005653"/>
    </source>
</evidence>